<protein>
    <submittedName>
        <fullName evidence="2">Uncharacterized protein</fullName>
    </submittedName>
</protein>
<dbReference type="EMBL" id="MLJW01000038">
    <property type="protein sequence ID" value="OIR07360.1"/>
    <property type="molecule type" value="Genomic_DNA"/>
</dbReference>
<feature type="region of interest" description="Disordered" evidence="1">
    <location>
        <begin position="1"/>
        <end position="190"/>
    </location>
</feature>
<feature type="compositionally biased region" description="Low complexity" evidence="1">
    <location>
        <begin position="117"/>
        <end position="132"/>
    </location>
</feature>
<evidence type="ECO:0000313" key="2">
    <source>
        <dbReference type="EMBL" id="OIR07360.1"/>
    </source>
</evidence>
<proteinExistence type="predicted"/>
<comment type="caution">
    <text evidence="2">The sequence shown here is derived from an EMBL/GenBank/DDBJ whole genome shotgun (WGS) entry which is preliminary data.</text>
</comment>
<evidence type="ECO:0000256" key="1">
    <source>
        <dbReference type="SAM" id="MobiDB-lite"/>
    </source>
</evidence>
<sequence>MREPRHSCCWMPPPRGSRRRSWPGTWTCAGPAPTGSRRGKPFSKTWSSSASSSGRCRASSSARVPARSWASAPSPARSGPGTSCANGPCGLIKVSRWLPRPPGIRRSPSLPTPGETPGISPAPGSPCSASPPMRCRPAPSRCLRGSGSGRPCPAANFPAPSATGSTPSCRWWPTSTSSSPARTRTRFCTSSRRSRCGRRKFIAPDPRPGGSRFPFS</sequence>
<accession>A0A1J5STK7</accession>
<gene>
    <name evidence="2" type="ORF">GALL_106160</name>
</gene>
<dbReference type="AlphaFoldDB" id="A0A1J5STK7"/>
<reference evidence="2" key="1">
    <citation type="submission" date="2016-10" db="EMBL/GenBank/DDBJ databases">
        <title>Sequence of Gallionella enrichment culture.</title>
        <authorList>
            <person name="Poehlein A."/>
            <person name="Muehling M."/>
            <person name="Daniel R."/>
        </authorList>
    </citation>
    <scope>NUCLEOTIDE SEQUENCE</scope>
</reference>
<name>A0A1J5STK7_9ZZZZ</name>
<feature type="compositionally biased region" description="Low complexity" evidence="1">
    <location>
        <begin position="165"/>
        <end position="190"/>
    </location>
</feature>
<organism evidence="2">
    <name type="scientific">mine drainage metagenome</name>
    <dbReference type="NCBI Taxonomy" id="410659"/>
    <lineage>
        <taxon>unclassified sequences</taxon>
        <taxon>metagenomes</taxon>
        <taxon>ecological metagenomes</taxon>
    </lineage>
</organism>
<feature type="compositionally biased region" description="Low complexity" evidence="1">
    <location>
        <begin position="47"/>
        <end position="80"/>
    </location>
</feature>